<dbReference type="GO" id="GO:0003700">
    <property type="term" value="F:DNA-binding transcription factor activity"/>
    <property type="evidence" value="ECO:0007669"/>
    <property type="project" value="InterPro"/>
</dbReference>
<sequence length="148" mass="17247">MVSILFLQKSYGFLLAKAEEEMESRFIEKLSPLKLNARQFGILQYLEEHPNSSQKQVGEVLHIDRTTMVSQIDYLENIQCVQRLRNPKDRRFFGLTTTEQGREKLKVGRSYLEKTELSVLAGLTDKEQRELKSILLKVWATIQEGEKE</sequence>
<dbReference type="OrthoDB" id="1858911at2"/>
<dbReference type="SMART" id="SM00347">
    <property type="entry name" value="HTH_MARR"/>
    <property type="match status" value="1"/>
</dbReference>
<dbReference type="Pfam" id="PF01047">
    <property type="entry name" value="MarR"/>
    <property type="match status" value="1"/>
</dbReference>
<dbReference type="Gene3D" id="1.10.10.10">
    <property type="entry name" value="Winged helix-like DNA-binding domain superfamily/Winged helix DNA-binding domain"/>
    <property type="match status" value="1"/>
</dbReference>
<proteinExistence type="predicted"/>
<dbReference type="EMBL" id="RBVX01000001">
    <property type="protein sequence ID" value="RSL35328.1"/>
    <property type="molecule type" value="Genomic_DNA"/>
</dbReference>
<feature type="domain" description="HTH marR-type" evidence="4">
    <location>
        <begin position="8"/>
        <end position="140"/>
    </location>
</feature>
<dbReference type="Proteomes" id="UP000275076">
    <property type="component" value="Unassembled WGS sequence"/>
</dbReference>
<comment type="caution">
    <text evidence="5">The sequence shown here is derived from an EMBL/GenBank/DDBJ whole genome shotgun (WGS) entry which is preliminary data.</text>
</comment>
<evidence type="ECO:0000313" key="5">
    <source>
        <dbReference type="EMBL" id="RSL35328.1"/>
    </source>
</evidence>
<evidence type="ECO:0000256" key="1">
    <source>
        <dbReference type="ARBA" id="ARBA00023015"/>
    </source>
</evidence>
<keyword evidence="2" id="KW-0238">DNA-binding</keyword>
<dbReference type="InterPro" id="IPR036388">
    <property type="entry name" value="WH-like_DNA-bd_sf"/>
</dbReference>
<dbReference type="InterPro" id="IPR036390">
    <property type="entry name" value="WH_DNA-bd_sf"/>
</dbReference>
<dbReference type="PRINTS" id="PR00598">
    <property type="entry name" value="HTHMARR"/>
</dbReference>
<gene>
    <name evidence="5" type="ORF">D7Z54_01835</name>
</gene>
<name>A0A428NAC3_9BACI</name>
<organism evidence="5 6">
    <name type="scientific">Salibacterium salarium</name>
    <dbReference type="NCBI Taxonomy" id="284579"/>
    <lineage>
        <taxon>Bacteria</taxon>
        <taxon>Bacillati</taxon>
        <taxon>Bacillota</taxon>
        <taxon>Bacilli</taxon>
        <taxon>Bacillales</taxon>
        <taxon>Bacillaceae</taxon>
    </lineage>
</organism>
<evidence type="ECO:0000259" key="4">
    <source>
        <dbReference type="PROSITE" id="PS50995"/>
    </source>
</evidence>
<keyword evidence="1" id="KW-0805">Transcription regulation</keyword>
<dbReference type="GO" id="GO:0003677">
    <property type="term" value="F:DNA binding"/>
    <property type="evidence" value="ECO:0007669"/>
    <property type="project" value="UniProtKB-KW"/>
</dbReference>
<dbReference type="AlphaFoldDB" id="A0A428NAC3"/>
<evidence type="ECO:0000313" key="6">
    <source>
        <dbReference type="Proteomes" id="UP000275076"/>
    </source>
</evidence>
<dbReference type="SUPFAM" id="SSF46785">
    <property type="entry name" value="Winged helix' DNA-binding domain"/>
    <property type="match status" value="1"/>
</dbReference>
<protein>
    <submittedName>
        <fullName evidence="5">MarR family transcriptional regulator</fullName>
    </submittedName>
</protein>
<keyword evidence="6" id="KW-1185">Reference proteome</keyword>
<evidence type="ECO:0000256" key="2">
    <source>
        <dbReference type="ARBA" id="ARBA00023125"/>
    </source>
</evidence>
<accession>A0A428NAC3</accession>
<dbReference type="InterPro" id="IPR000835">
    <property type="entry name" value="HTH_MarR-typ"/>
</dbReference>
<reference evidence="5 6" key="1">
    <citation type="submission" date="2018-10" db="EMBL/GenBank/DDBJ databases">
        <title>Draft genome sequence of Bacillus salarius IM0101, isolated from a hypersaline soil in Inner Mongolia, China.</title>
        <authorList>
            <person name="Yamprayoonswat W."/>
            <person name="Boonvisut S."/>
            <person name="Jumpathong W."/>
            <person name="Sittihan S."/>
            <person name="Ruangsuj P."/>
            <person name="Wanthongcharoen S."/>
            <person name="Thongpramul N."/>
            <person name="Pimmason S."/>
            <person name="Yu B."/>
            <person name="Yasawong M."/>
        </authorList>
    </citation>
    <scope>NUCLEOTIDE SEQUENCE [LARGE SCALE GENOMIC DNA]</scope>
    <source>
        <strain evidence="5 6">IM0101</strain>
    </source>
</reference>
<dbReference type="PANTHER" id="PTHR42756:SF1">
    <property type="entry name" value="TRANSCRIPTIONAL REPRESSOR OF EMRAB OPERON"/>
    <property type="match status" value="1"/>
</dbReference>
<dbReference type="PROSITE" id="PS50995">
    <property type="entry name" value="HTH_MARR_2"/>
    <property type="match status" value="1"/>
</dbReference>
<dbReference type="PANTHER" id="PTHR42756">
    <property type="entry name" value="TRANSCRIPTIONAL REGULATOR, MARR"/>
    <property type="match status" value="1"/>
</dbReference>
<keyword evidence="3" id="KW-0804">Transcription</keyword>
<evidence type="ECO:0000256" key="3">
    <source>
        <dbReference type="ARBA" id="ARBA00023163"/>
    </source>
</evidence>